<dbReference type="AlphaFoldDB" id="A0AA85J910"/>
<sequence length="291" mass="33324">MDCLQELLQRWYSPENIGVIDDNDDDMSGDINLRRACLDEIGFQPTGGNNQSSFPQSWLDKSPITLQLYRFILCILTRDTNEEIKSCAQLWLTSADQLIQLRHLERCYRLFLQSSVQRQARDCLLVSRMATLTLNVFKPSTLPTTPLLATNNSASSSSVNINTSITTQNKSTCYVQDLLELAEKVRLLAMQLYIHRFHLPAEDIVNQVHTCPICTENVIPDFMYSNCSQNHPLERCMQTLEPCIDPVYRHCKHCNHVALGISPHDRLSAWRLATLHPMCIYCDLSLTSREF</sequence>
<dbReference type="Proteomes" id="UP000050795">
    <property type="component" value="Unassembled WGS sequence"/>
</dbReference>
<reference evidence="1" key="1">
    <citation type="submission" date="2022-06" db="EMBL/GenBank/DDBJ databases">
        <authorList>
            <person name="Berger JAMES D."/>
            <person name="Berger JAMES D."/>
        </authorList>
    </citation>
    <scope>NUCLEOTIDE SEQUENCE [LARGE SCALE GENOMIC DNA]</scope>
</reference>
<keyword evidence="1" id="KW-1185">Reference proteome</keyword>
<protein>
    <submittedName>
        <fullName evidence="2">Nuclear pore complex protein</fullName>
    </submittedName>
</protein>
<name>A0AA85J910_TRIRE</name>
<proteinExistence type="predicted"/>
<evidence type="ECO:0000313" key="2">
    <source>
        <dbReference type="WBParaSite" id="TREG1_138770.1"/>
    </source>
</evidence>
<accession>A0AA85J910</accession>
<dbReference type="WBParaSite" id="TREG1_138770.1">
    <property type="protein sequence ID" value="TREG1_138770.1"/>
    <property type="gene ID" value="TREG1_138770"/>
</dbReference>
<reference evidence="2" key="2">
    <citation type="submission" date="2023-11" db="UniProtKB">
        <authorList>
            <consortium name="WormBaseParasite"/>
        </authorList>
    </citation>
    <scope>IDENTIFICATION</scope>
</reference>
<organism evidence="1 2">
    <name type="scientific">Trichobilharzia regenti</name>
    <name type="common">Nasal bird schistosome</name>
    <dbReference type="NCBI Taxonomy" id="157069"/>
    <lineage>
        <taxon>Eukaryota</taxon>
        <taxon>Metazoa</taxon>
        <taxon>Spiralia</taxon>
        <taxon>Lophotrochozoa</taxon>
        <taxon>Platyhelminthes</taxon>
        <taxon>Trematoda</taxon>
        <taxon>Digenea</taxon>
        <taxon>Strigeidida</taxon>
        <taxon>Schistosomatoidea</taxon>
        <taxon>Schistosomatidae</taxon>
        <taxon>Trichobilharzia</taxon>
    </lineage>
</organism>
<evidence type="ECO:0000313" key="1">
    <source>
        <dbReference type="Proteomes" id="UP000050795"/>
    </source>
</evidence>